<dbReference type="InterPro" id="IPR020613">
    <property type="entry name" value="Thiolase_CS"/>
</dbReference>
<evidence type="ECO:0000256" key="5">
    <source>
        <dbReference type="PIRSR" id="PIRSR000429-1"/>
    </source>
</evidence>
<dbReference type="FunFam" id="3.40.47.10:FF:000010">
    <property type="entry name" value="Acetyl-CoA acetyltransferase (Thiolase)"/>
    <property type="match status" value="1"/>
</dbReference>
<dbReference type="InterPro" id="IPR002155">
    <property type="entry name" value="Thiolase"/>
</dbReference>
<dbReference type="CDD" id="cd00751">
    <property type="entry name" value="thiolase"/>
    <property type="match status" value="1"/>
</dbReference>
<evidence type="ECO:0000313" key="9">
    <source>
        <dbReference type="EMBL" id="KAL0266226.1"/>
    </source>
</evidence>
<dbReference type="GO" id="GO:0003988">
    <property type="term" value="F:acetyl-CoA C-acyltransferase activity"/>
    <property type="evidence" value="ECO:0007669"/>
    <property type="project" value="UniProtKB-ARBA"/>
</dbReference>
<dbReference type="PIRSF" id="PIRSF000429">
    <property type="entry name" value="Ac-CoA_Ac_transf"/>
    <property type="match status" value="1"/>
</dbReference>
<feature type="domain" description="Thiolase N-terminal" evidence="7">
    <location>
        <begin position="4"/>
        <end position="258"/>
    </location>
</feature>
<dbReference type="PROSITE" id="PS00099">
    <property type="entry name" value="THIOLASE_3"/>
    <property type="match status" value="1"/>
</dbReference>
<dbReference type="PROSITE" id="PS00737">
    <property type="entry name" value="THIOLASE_2"/>
    <property type="match status" value="1"/>
</dbReference>
<dbReference type="InterPro" id="IPR020617">
    <property type="entry name" value="Thiolase_C"/>
</dbReference>
<comment type="caution">
    <text evidence="9">The sequence shown here is derived from an EMBL/GenBank/DDBJ whole genome shotgun (WGS) entry which is preliminary data.</text>
</comment>
<feature type="active site" description="Proton acceptor" evidence="5">
    <location>
        <position position="350"/>
    </location>
</feature>
<dbReference type="InterPro" id="IPR016039">
    <property type="entry name" value="Thiolase-like"/>
</dbReference>
<dbReference type="PROSITE" id="PS00098">
    <property type="entry name" value="THIOLASE_1"/>
    <property type="match status" value="1"/>
</dbReference>
<gene>
    <name evidence="9" type="ORF">PYX00_011944</name>
</gene>
<evidence type="ECO:0000256" key="4">
    <source>
        <dbReference type="ARBA" id="ARBA00023315"/>
    </source>
</evidence>
<reference evidence="9" key="1">
    <citation type="journal article" date="2024" name="Gigascience">
        <title>Chromosome-level genome of the poultry shaft louse Menopon gallinae provides insight into the host-switching and adaptive evolution of parasitic lice.</title>
        <authorList>
            <person name="Xu Y."/>
            <person name="Ma L."/>
            <person name="Liu S."/>
            <person name="Liang Y."/>
            <person name="Liu Q."/>
            <person name="He Z."/>
            <person name="Tian L."/>
            <person name="Duan Y."/>
            <person name="Cai W."/>
            <person name="Li H."/>
            <person name="Song F."/>
        </authorList>
    </citation>
    <scope>NUCLEOTIDE SEQUENCE</scope>
    <source>
        <strain evidence="9">Cailab_2023a</strain>
    </source>
</reference>
<evidence type="ECO:0000256" key="1">
    <source>
        <dbReference type="ARBA" id="ARBA00005189"/>
    </source>
</evidence>
<comment type="similarity">
    <text evidence="2 6">Belongs to the thiolase-like superfamily. Thiolase family.</text>
</comment>
<proteinExistence type="inferred from homology"/>
<feature type="active site" description="Acyl-thioester intermediate" evidence="5">
    <location>
        <position position="83"/>
    </location>
</feature>
<keyword evidence="3 6" id="KW-0808">Transferase</keyword>
<dbReference type="PANTHER" id="PTHR18919">
    <property type="entry name" value="ACETYL-COA C-ACYLTRANSFERASE"/>
    <property type="match status" value="1"/>
</dbReference>
<dbReference type="NCBIfam" id="TIGR01930">
    <property type="entry name" value="AcCoA-C-Actrans"/>
    <property type="match status" value="1"/>
</dbReference>
<sequence>MHKIAIVVAKRSAIASFGGSLSQASAVYISAQIARECCKNLLPQAVIVGNVIGANHGQNLARQIALEAHFPLDTPSYCVNKVCGSGLKAIELACLEISTGNYELVLAGGVEFLSQAPFYLSACSRFSGLKLGDSLLKDAILRDGLEDAFEGTLMGLTAEELASRYEISREEQDDFALISQTRAAQAWQNGYFSQEVVPLKITKGRQQFVFERDEHIREDSTREKLAKLKSPFKEHGSVTAGNSSGINDGVAFVLLASEKKVRELKLQVLAWIEGFASVGLQPRLMGLGPVEATRKLLGRLSWSFKDLKHIELNEAFAAQSLAVIKEWQKSYSYVDKSCINPQGGAIALGHPLGATGARLVVTLAHAMNRQALRKGLATLCIGGGQGMAVALSADK</sequence>
<keyword evidence="4 6" id="KW-0012">Acyltransferase</keyword>
<evidence type="ECO:0008006" key="10">
    <source>
        <dbReference type="Google" id="ProtNLM"/>
    </source>
</evidence>
<accession>A0AAW2H950</accession>
<dbReference type="Gene3D" id="3.40.47.10">
    <property type="match status" value="2"/>
</dbReference>
<evidence type="ECO:0000259" key="8">
    <source>
        <dbReference type="Pfam" id="PF02803"/>
    </source>
</evidence>
<dbReference type="Pfam" id="PF00108">
    <property type="entry name" value="Thiolase_N"/>
    <property type="match status" value="1"/>
</dbReference>
<comment type="pathway">
    <text evidence="1">Lipid metabolism.</text>
</comment>
<dbReference type="InterPro" id="IPR020615">
    <property type="entry name" value="Thiolase_acyl_enz_int_AS"/>
</dbReference>
<dbReference type="PANTHER" id="PTHR18919:SF107">
    <property type="entry name" value="ACETYL-COA ACETYLTRANSFERASE, CYTOSOLIC"/>
    <property type="match status" value="1"/>
</dbReference>
<dbReference type="InterPro" id="IPR020616">
    <property type="entry name" value="Thiolase_N"/>
</dbReference>
<organism evidence="9">
    <name type="scientific">Menopon gallinae</name>
    <name type="common">poultry shaft louse</name>
    <dbReference type="NCBI Taxonomy" id="328185"/>
    <lineage>
        <taxon>Eukaryota</taxon>
        <taxon>Metazoa</taxon>
        <taxon>Ecdysozoa</taxon>
        <taxon>Arthropoda</taxon>
        <taxon>Hexapoda</taxon>
        <taxon>Insecta</taxon>
        <taxon>Pterygota</taxon>
        <taxon>Neoptera</taxon>
        <taxon>Paraneoptera</taxon>
        <taxon>Psocodea</taxon>
        <taxon>Troctomorpha</taxon>
        <taxon>Phthiraptera</taxon>
        <taxon>Amblycera</taxon>
        <taxon>Menoponidae</taxon>
        <taxon>Menopon</taxon>
    </lineage>
</organism>
<feature type="domain" description="Thiolase C-terminal" evidence="8">
    <location>
        <begin position="267"/>
        <end position="391"/>
    </location>
</feature>
<dbReference type="SUPFAM" id="SSF53901">
    <property type="entry name" value="Thiolase-like"/>
    <property type="match status" value="2"/>
</dbReference>
<evidence type="ECO:0000256" key="3">
    <source>
        <dbReference type="ARBA" id="ARBA00022679"/>
    </source>
</evidence>
<evidence type="ECO:0000256" key="2">
    <source>
        <dbReference type="ARBA" id="ARBA00010982"/>
    </source>
</evidence>
<name>A0AAW2H950_9NEOP</name>
<dbReference type="Pfam" id="PF02803">
    <property type="entry name" value="Thiolase_C"/>
    <property type="match status" value="1"/>
</dbReference>
<dbReference type="EMBL" id="JARGDH010000006">
    <property type="protein sequence ID" value="KAL0266226.1"/>
    <property type="molecule type" value="Genomic_DNA"/>
</dbReference>
<dbReference type="AlphaFoldDB" id="A0AAW2H950"/>
<dbReference type="InterPro" id="IPR020610">
    <property type="entry name" value="Thiolase_AS"/>
</dbReference>
<evidence type="ECO:0000259" key="7">
    <source>
        <dbReference type="Pfam" id="PF00108"/>
    </source>
</evidence>
<protein>
    <recommendedName>
        <fullName evidence="10">Acetyl-CoA acetyltransferase</fullName>
    </recommendedName>
</protein>
<evidence type="ECO:0000256" key="6">
    <source>
        <dbReference type="RuleBase" id="RU003557"/>
    </source>
</evidence>
<feature type="active site" description="Proton acceptor" evidence="5">
    <location>
        <position position="380"/>
    </location>
</feature>